<keyword evidence="2 4" id="KW-0548">Nucleotidyltransferase</keyword>
<organism evidence="5 6">
    <name type="scientific">Desulforamulus ferrireducens</name>
    <dbReference type="NCBI Taxonomy" id="1833852"/>
    <lineage>
        <taxon>Bacteria</taxon>
        <taxon>Bacillati</taxon>
        <taxon>Bacillota</taxon>
        <taxon>Clostridia</taxon>
        <taxon>Eubacteriales</taxon>
        <taxon>Peptococcaceae</taxon>
        <taxon>Desulforamulus</taxon>
    </lineage>
</organism>
<dbReference type="EC" id="2.7.7.60" evidence="4"/>
<comment type="pathway">
    <text evidence="4">Isoprenoid biosynthesis; isopentenyl diphosphate biosynthesis via DXP pathway; isopentenyl diphosphate from 1-deoxy-D-xylulose 5-phosphate: step 2/6.</text>
</comment>
<dbReference type="FunFam" id="3.90.550.10:FF:000003">
    <property type="entry name" value="2-C-methyl-D-erythritol 4-phosphate cytidylyltransferase"/>
    <property type="match status" value="1"/>
</dbReference>
<reference evidence="5 6" key="1">
    <citation type="journal article" date="2016" name="Int. J. Syst. Evol. Microbiol.">
        <title>Desulfotomaculum ferrireducens sp. nov., a moderately thermophilic sulfate-reducing and dissimilatory Fe(III)-reducing bacterium isolated from compost.</title>
        <authorList>
            <person name="Yang G."/>
            <person name="Guo J."/>
            <person name="Zhuang L."/>
            <person name="Yuan Y."/>
            <person name="Zhou S."/>
        </authorList>
    </citation>
    <scope>NUCLEOTIDE SEQUENCE [LARGE SCALE GENOMIC DNA]</scope>
    <source>
        <strain evidence="5 6">GSS09</strain>
    </source>
</reference>
<dbReference type="OrthoDB" id="9806837at2"/>
<evidence type="ECO:0000256" key="2">
    <source>
        <dbReference type="ARBA" id="ARBA00022695"/>
    </source>
</evidence>
<protein>
    <recommendedName>
        <fullName evidence="4">2-C-methyl-D-erythritol 4-phosphate cytidylyltransferase</fullName>
        <ecNumber evidence="4">2.7.7.60</ecNumber>
    </recommendedName>
    <alternativeName>
        <fullName evidence="4">4-diphosphocytidyl-2C-methyl-D-erythritol synthase</fullName>
    </alternativeName>
    <alternativeName>
        <fullName evidence="4">MEP cytidylyltransferase</fullName>
        <shortName evidence="4">MCT</shortName>
    </alternativeName>
</protein>
<dbReference type="InterPro" id="IPR034683">
    <property type="entry name" value="IspD/TarI"/>
</dbReference>
<dbReference type="KEGG" id="dfg:B0537_01780"/>
<dbReference type="AlphaFoldDB" id="A0A1S6IT45"/>
<dbReference type="GO" id="GO:0019288">
    <property type="term" value="P:isopentenyl diphosphate biosynthetic process, methylerythritol 4-phosphate pathway"/>
    <property type="evidence" value="ECO:0007669"/>
    <property type="project" value="UniProtKB-UniRule"/>
</dbReference>
<evidence type="ECO:0000256" key="4">
    <source>
        <dbReference type="HAMAP-Rule" id="MF_00108"/>
    </source>
</evidence>
<feature type="site" description="Positions MEP for the nucleophilic attack" evidence="4">
    <location>
        <position position="156"/>
    </location>
</feature>
<keyword evidence="6" id="KW-1185">Reference proteome</keyword>
<dbReference type="STRING" id="1833852.B0537_01780"/>
<dbReference type="InterPro" id="IPR029044">
    <property type="entry name" value="Nucleotide-diphossugar_trans"/>
</dbReference>
<comment type="function">
    <text evidence="4">Catalyzes the formation of 4-diphosphocytidyl-2-C-methyl-D-erythritol from CTP and 2-C-methyl-D-erythritol 4-phosphate (MEP).</text>
</comment>
<dbReference type="SUPFAM" id="SSF53448">
    <property type="entry name" value="Nucleotide-diphospho-sugar transferases"/>
    <property type="match status" value="1"/>
</dbReference>
<comment type="similarity">
    <text evidence="4">Belongs to the IspD/TarI cytidylyltransferase family. IspD subfamily.</text>
</comment>
<name>A0A1S6IT45_9FIRM</name>
<feature type="site" description="Transition state stabilizer" evidence="4">
    <location>
        <position position="23"/>
    </location>
</feature>
<dbReference type="Gene3D" id="3.90.550.10">
    <property type="entry name" value="Spore Coat Polysaccharide Biosynthesis Protein SpsA, Chain A"/>
    <property type="match status" value="1"/>
</dbReference>
<dbReference type="UniPathway" id="UPA00056">
    <property type="reaction ID" value="UER00093"/>
</dbReference>
<keyword evidence="3 4" id="KW-0414">Isoprene biosynthesis</keyword>
<dbReference type="EMBL" id="CP019698">
    <property type="protein sequence ID" value="AQS57937.1"/>
    <property type="molecule type" value="Genomic_DNA"/>
</dbReference>
<evidence type="ECO:0000313" key="6">
    <source>
        <dbReference type="Proteomes" id="UP000189464"/>
    </source>
</evidence>
<dbReference type="PANTHER" id="PTHR32125">
    <property type="entry name" value="2-C-METHYL-D-ERYTHRITOL 4-PHOSPHATE CYTIDYLYLTRANSFERASE, CHLOROPLASTIC"/>
    <property type="match status" value="1"/>
</dbReference>
<accession>A0A1S6IT45</accession>
<dbReference type="InterPro" id="IPR050088">
    <property type="entry name" value="IspD/TarI_cytidylyltransf_bact"/>
</dbReference>
<sequence>MGKVIAVIPAAGQGSRMGSAVKKQYLRLVDKPVLRHTLDVIEQCSVIDGIILVVAPGEEAICQDMINQGHALSKIMAVVPGGNHRQTSVYYGLCALPEDTELALIHDGARPLVRPQEITSVIEVARDMGAAALAVQVKDTIKVVNQENIIVATPQRETLWAVQTPQVFRYPLIMQAHRQALDRGYYATDDCALVEALGVPVKLVPGSYENLKITTPEDLVLAEAFLKRRMQ</sequence>
<dbReference type="GO" id="GO:0050518">
    <property type="term" value="F:2-C-methyl-D-erythritol 4-phosphate cytidylyltransferase activity"/>
    <property type="evidence" value="ECO:0007669"/>
    <property type="project" value="UniProtKB-UniRule"/>
</dbReference>
<feature type="site" description="Transition state stabilizer" evidence="4">
    <location>
        <position position="16"/>
    </location>
</feature>
<dbReference type="CDD" id="cd02516">
    <property type="entry name" value="CDP-ME_synthetase"/>
    <property type="match status" value="1"/>
</dbReference>
<dbReference type="HAMAP" id="MF_00108">
    <property type="entry name" value="IspD"/>
    <property type="match status" value="1"/>
</dbReference>
<keyword evidence="1 4" id="KW-0808">Transferase</keyword>
<dbReference type="Proteomes" id="UP000189464">
    <property type="component" value="Chromosome"/>
</dbReference>
<evidence type="ECO:0000256" key="1">
    <source>
        <dbReference type="ARBA" id="ARBA00022679"/>
    </source>
</evidence>
<dbReference type="NCBIfam" id="TIGR00453">
    <property type="entry name" value="ispD"/>
    <property type="match status" value="1"/>
</dbReference>
<dbReference type="InterPro" id="IPR001228">
    <property type="entry name" value="IspD"/>
</dbReference>
<dbReference type="PANTHER" id="PTHR32125:SF4">
    <property type="entry name" value="2-C-METHYL-D-ERYTHRITOL 4-PHOSPHATE CYTIDYLYLTRANSFERASE, CHLOROPLASTIC"/>
    <property type="match status" value="1"/>
</dbReference>
<dbReference type="RefSeq" id="WP_077712899.1">
    <property type="nucleotide sequence ID" value="NZ_CP019698.1"/>
</dbReference>
<gene>
    <name evidence="4" type="primary">ispD</name>
    <name evidence="5" type="ORF">B0537_01780</name>
</gene>
<evidence type="ECO:0000313" key="5">
    <source>
        <dbReference type="EMBL" id="AQS57937.1"/>
    </source>
</evidence>
<evidence type="ECO:0000256" key="3">
    <source>
        <dbReference type="ARBA" id="ARBA00023229"/>
    </source>
</evidence>
<comment type="catalytic activity">
    <reaction evidence="4">
        <text>2-C-methyl-D-erythritol 4-phosphate + CTP + H(+) = 4-CDP-2-C-methyl-D-erythritol + diphosphate</text>
        <dbReference type="Rhea" id="RHEA:13429"/>
        <dbReference type="ChEBI" id="CHEBI:15378"/>
        <dbReference type="ChEBI" id="CHEBI:33019"/>
        <dbReference type="ChEBI" id="CHEBI:37563"/>
        <dbReference type="ChEBI" id="CHEBI:57823"/>
        <dbReference type="ChEBI" id="CHEBI:58262"/>
        <dbReference type="EC" id="2.7.7.60"/>
    </reaction>
</comment>
<feature type="site" description="Positions MEP for the nucleophilic attack" evidence="4">
    <location>
        <position position="212"/>
    </location>
</feature>
<dbReference type="Pfam" id="PF01128">
    <property type="entry name" value="IspD"/>
    <property type="match status" value="1"/>
</dbReference>
<proteinExistence type="inferred from homology"/>